<keyword evidence="2" id="KW-1185">Reference proteome</keyword>
<sequence>MRPLQCHTTFTLASSTVSPCLLRLSYDGPCFLALHRPQLVQHIVCVFAPRKGSPPLSLRRVYYLPRVRAELVRGAQMAPYFGLYGQQAFLIITVDACVVQDAIKSGEGTSSGPMLFVAGFGPKAFVAAEPSKALLREVKAKSRYPSESTSSSSGFCLLASHTTVTTWLWTSSSNRVWGCEELDLKDPAHNSEDVSAMRGAIPSINPALRVDLHFSPNHWTQGGRPPGPAIHAVDFGLVI</sequence>
<dbReference type="Proteomes" id="UP000567179">
    <property type="component" value="Unassembled WGS sequence"/>
</dbReference>
<proteinExistence type="predicted"/>
<dbReference type="AlphaFoldDB" id="A0A8H5ATW5"/>
<comment type="caution">
    <text evidence="1">The sequence shown here is derived from an EMBL/GenBank/DDBJ whole genome shotgun (WGS) entry which is preliminary data.</text>
</comment>
<evidence type="ECO:0000313" key="1">
    <source>
        <dbReference type="EMBL" id="KAF5310651.1"/>
    </source>
</evidence>
<name>A0A8H5ATW5_9AGAR</name>
<reference evidence="1 2" key="1">
    <citation type="journal article" date="2020" name="ISME J.">
        <title>Uncovering the hidden diversity of litter-decomposition mechanisms in mushroom-forming fungi.</title>
        <authorList>
            <person name="Floudas D."/>
            <person name="Bentzer J."/>
            <person name="Ahren D."/>
            <person name="Johansson T."/>
            <person name="Persson P."/>
            <person name="Tunlid A."/>
        </authorList>
    </citation>
    <scope>NUCLEOTIDE SEQUENCE [LARGE SCALE GENOMIC DNA]</scope>
    <source>
        <strain evidence="1 2">CBS 101986</strain>
    </source>
</reference>
<accession>A0A8H5ATW5</accession>
<protein>
    <submittedName>
        <fullName evidence="1">Uncharacterized protein</fullName>
    </submittedName>
</protein>
<dbReference type="EMBL" id="JAACJJ010000057">
    <property type="protein sequence ID" value="KAF5310651.1"/>
    <property type="molecule type" value="Genomic_DNA"/>
</dbReference>
<gene>
    <name evidence="1" type="ORF">D9619_007709</name>
</gene>
<evidence type="ECO:0000313" key="2">
    <source>
        <dbReference type="Proteomes" id="UP000567179"/>
    </source>
</evidence>
<organism evidence="1 2">
    <name type="scientific">Psilocybe cf. subviscida</name>
    <dbReference type="NCBI Taxonomy" id="2480587"/>
    <lineage>
        <taxon>Eukaryota</taxon>
        <taxon>Fungi</taxon>
        <taxon>Dikarya</taxon>
        <taxon>Basidiomycota</taxon>
        <taxon>Agaricomycotina</taxon>
        <taxon>Agaricomycetes</taxon>
        <taxon>Agaricomycetidae</taxon>
        <taxon>Agaricales</taxon>
        <taxon>Agaricineae</taxon>
        <taxon>Strophariaceae</taxon>
        <taxon>Psilocybe</taxon>
    </lineage>
</organism>